<organism evidence="1 2">
    <name type="scientific">Romanomermis culicivorax</name>
    <name type="common">Nematode worm</name>
    <dbReference type="NCBI Taxonomy" id="13658"/>
    <lineage>
        <taxon>Eukaryota</taxon>
        <taxon>Metazoa</taxon>
        <taxon>Ecdysozoa</taxon>
        <taxon>Nematoda</taxon>
        <taxon>Enoplea</taxon>
        <taxon>Dorylaimia</taxon>
        <taxon>Mermithida</taxon>
        <taxon>Mermithoidea</taxon>
        <taxon>Mermithidae</taxon>
        <taxon>Romanomermis</taxon>
    </lineage>
</organism>
<evidence type="ECO:0000313" key="2">
    <source>
        <dbReference type="WBParaSite" id="nRc.2.0.1.t47195-RA"/>
    </source>
</evidence>
<dbReference type="Proteomes" id="UP000887565">
    <property type="component" value="Unplaced"/>
</dbReference>
<accession>A0A915L7V4</accession>
<reference evidence="2" key="1">
    <citation type="submission" date="2022-11" db="UniProtKB">
        <authorList>
            <consortium name="WormBaseParasite"/>
        </authorList>
    </citation>
    <scope>IDENTIFICATION</scope>
</reference>
<evidence type="ECO:0000313" key="1">
    <source>
        <dbReference type="Proteomes" id="UP000887565"/>
    </source>
</evidence>
<dbReference type="WBParaSite" id="nRc.2.0.1.t47195-RA">
    <property type="protein sequence ID" value="nRc.2.0.1.t47195-RA"/>
    <property type="gene ID" value="nRc.2.0.1.g47195"/>
</dbReference>
<sequence length="55" mass="6084">MLQTENISRLFFHPTNGNLTMLGLISVQGDHLCKFVSKTNAVIAAYTIVWSSVDT</sequence>
<proteinExistence type="predicted"/>
<keyword evidence="1" id="KW-1185">Reference proteome</keyword>
<dbReference type="AlphaFoldDB" id="A0A915L7V4"/>
<name>A0A915L7V4_ROMCU</name>
<protein>
    <submittedName>
        <fullName evidence="2">Uncharacterized protein</fullName>
    </submittedName>
</protein>